<comment type="cofactor">
    <cofactor evidence="1">
        <name>a divalent metal cation</name>
        <dbReference type="ChEBI" id="CHEBI:60240"/>
    </cofactor>
</comment>
<dbReference type="Proteomes" id="UP001596383">
    <property type="component" value="Unassembled WGS sequence"/>
</dbReference>
<dbReference type="AlphaFoldDB" id="A0ABD5SV32"/>
<evidence type="ECO:0000313" key="4">
    <source>
        <dbReference type="Proteomes" id="UP001596383"/>
    </source>
</evidence>
<dbReference type="EMBL" id="JBHSWV010000627">
    <property type="protein sequence ID" value="MFC6768833.1"/>
    <property type="molecule type" value="Genomic_DNA"/>
</dbReference>
<evidence type="ECO:0000256" key="1">
    <source>
        <dbReference type="RuleBase" id="RU362039"/>
    </source>
</evidence>
<dbReference type="InterPro" id="IPR000979">
    <property type="entry name" value="Phosphodiesterase_MJ0936/Vps29"/>
</dbReference>
<dbReference type="EC" id="3.1.4.-" evidence="1"/>
<dbReference type="SUPFAM" id="SSF56300">
    <property type="entry name" value="Metallo-dependent phosphatases"/>
    <property type="match status" value="1"/>
</dbReference>
<keyword evidence="4" id="KW-1185">Reference proteome</keyword>
<dbReference type="InterPro" id="IPR029052">
    <property type="entry name" value="Metallo-depent_PP-like"/>
</dbReference>
<protein>
    <recommendedName>
        <fullName evidence="1">Phosphoesterase</fullName>
        <ecNumber evidence="1">3.1.4.-</ecNumber>
    </recommendedName>
</protein>
<comment type="similarity">
    <text evidence="1">Belongs to the metallophosphoesterase superfamily. YfcE family.</text>
</comment>
<organism evidence="3 4">
    <name type="scientific">Natrinema soli</name>
    <dbReference type="NCBI Taxonomy" id="1930624"/>
    <lineage>
        <taxon>Archaea</taxon>
        <taxon>Methanobacteriati</taxon>
        <taxon>Methanobacteriota</taxon>
        <taxon>Stenosarchaea group</taxon>
        <taxon>Halobacteria</taxon>
        <taxon>Halobacteriales</taxon>
        <taxon>Natrialbaceae</taxon>
        <taxon>Natrinema</taxon>
    </lineage>
</organism>
<dbReference type="GO" id="GO:0046872">
    <property type="term" value="F:metal ion binding"/>
    <property type="evidence" value="ECO:0007669"/>
    <property type="project" value="UniProtKB-KW"/>
</dbReference>
<keyword evidence="1" id="KW-0479">Metal-binding</keyword>
<dbReference type="NCBIfam" id="TIGR00040">
    <property type="entry name" value="yfcE"/>
    <property type="match status" value="1"/>
</dbReference>
<dbReference type="RefSeq" id="WP_273741564.1">
    <property type="nucleotide sequence ID" value="NZ_JAQIVI010000627.1"/>
</dbReference>
<reference evidence="3 4" key="1">
    <citation type="journal article" date="2019" name="Int. J. Syst. Evol. Microbiol.">
        <title>The Global Catalogue of Microorganisms (GCM) 10K type strain sequencing project: providing services to taxonomists for standard genome sequencing and annotation.</title>
        <authorList>
            <consortium name="The Broad Institute Genomics Platform"/>
            <consortium name="The Broad Institute Genome Sequencing Center for Infectious Disease"/>
            <person name="Wu L."/>
            <person name="Ma J."/>
        </authorList>
    </citation>
    <scope>NUCLEOTIDE SEQUENCE [LARGE SCALE GENOMIC DNA]</scope>
    <source>
        <strain evidence="3 4">LMG 29247</strain>
    </source>
</reference>
<dbReference type="Pfam" id="PF12850">
    <property type="entry name" value="Metallophos_2"/>
    <property type="match status" value="1"/>
</dbReference>
<evidence type="ECO:0000313" key="3">
    <source>
        <dbReference type="EMBL" id="MFC6768833.1"/>
    </source>
</evidence>
<feature type="domain" description="Calcineurin-like phosphoesterase" evidence="2">
    <location>
        <begin position="3"/>
        <end position="156"/>
    </location>
</feature>
<dbReference type="Gene3D" id="3.60.21.10">
    <property type="match status" value="1"/>
</dbReference>
<proteinExistence type="inferred from homology"/>
<gene>
    <name evidence="3" type="ORF">ACFQE6_28620</name>
</gene>
<accession>A0ABD5SV32</accession>
<dbReference type="InterPro" id="IPR024654">
    <property type="entry name" value="Calcineurin-like_PHP_lpxH"/>
</dbReference>
<sequence>MQRIAIIADTHVPSRESAVPEWVVEELRDADRTIHAGDFDSRRTYDRIDAMANGALTAVRGNTDPPTIDVPHAATLEADGVTFVVTHGAGSPAGWHQRVAGTARSEAPDSDSVAVGGHIHEVVDTTVDGVRVLNPGSATGAAPADRATMHVATVENGDLTVELRTE</sequence>
<name>A0ABD5SV32_9EURY</name>
<comment type="caution">
    <text evidence="3">The sequence shown here is derived from an EMBL/GenBank/DDBJ whole genome shotgun (WGS) entry which is preliminary data.</text>
</comment>
<dbReference type="GO" id="GO:0016787">
    <property type="term" value="F:hydrolase activity"/>
    <property type="evidence" value="ECO:0007669"/>
    <property type="project" value="UniProtKB-UniRule"/>
</dbReference>
<dbReference type="PANTHER" id="PTHR11124">
    <property type="entry name" value="VACUOLAR SORTING PROTEIN VPS29"/>
    <property type="match status" value="1"/>
</dbReference>
<evidence type="ECO:0000259" key="2">
    <source>
        <dbReference type="Pfam" id="PF12850"/>
    </source>
</evidence>